<dbReference type="Gene3D" id="2.150.10.10">
    <property type="entry name" value="Serralysin-like metalloprotease, C-terminal"/>
    <property type="match status" value="1"/>
</dbReference>
<keyword evidence="3" id="KW-1185">Reference proteome</keyword>
<evidence type="ECO:0000313" key="3">
    <source>
        <dbReference type="Proteomes" id="UP001212326"/>
    </source>
</evidence>
<proteinExistence type="predicted"/>
<dbReference type="RefSeq" id="WP_270082123.1">
    <property type="nucleotide sequence ID" value="NZ_CP115300.1"/>
</dbReference>
<dbReference type="EMBL" id="CP115300">
    <property type="protein sequence ID" value="WBO64387.1"/>
    <property type="molecule type" value="Genomic_DNA"/>
</dbReference>
<reference evidence="2 3" key="1">
    <citation type="submission" date="2022-12" db="EMBL/GenBank/DDBJ databases">
        <authorList>
            <person name="Mo P."/>
        </authorList>
    </citation>
    <scope>NUCLEOTIDE SEQUENCE [LARGE SCALE GENOMIC DNA]</scope>
    <source>
        <strain evidence="2 3">HUAS 2-6</strain>
    </source>
</reference>
<gene>
    <name evidence="2" type="ORF">O1G22_16875</name>
</gene>
<dbReference type="InterPro" id="IPR011049">
    <property type="entry name" value="Serralysin-like_metalloprot_C"/>
</dbReference>
<evidence type="ECO:0008006" key="4">
    <source>
        <dbReference type="Google" id="ProtNLM"/>
    </source>
</evidence>
<keyword evidence="1" id="KW-0732">Signal</keyword>
<dbReference type="Pfam" id="PF00353">
    <property type="entry name" value="HemolysinCabind"/>
    <property type="match status" value="2"/>
</dbReference>
<dbReference type="Proteomes" id="UP001212326">
    <property type="component" value="Chromosome"/>
</dbReference>
<feature type="chain" id="PRO_5046251153" description="Calcium-binding protein" evidence="1">
    <location>
        <begin position="27"/>
        <end position="178"/>
    </location>
</feature>
<sequence length="178" mass="17572">MRTRTSTLRRMAGTAAVAGLVVTASAAVPAAAAQPPGSTVTRSSGTVVLSARFGVQNQVTASVSGTQLIMEDLSGIVAGPGCTQLSGTRAACGSASTVGQLTISVGDMDDTVTNNTNIRAVIDAGTGNDIIHGGGGNDTINVHDGVGGDTVTCDGGFDVVYGDPGDNIASDCEVRGVF</sequence>
<protein>
    <recommendedName>
        <fullName evidence="4">Calcium-binding protein</fullName>
    </recommendedName>
</protein>
<evidence type="ECO:0000313" key="2">
    <source>
        <dbReference type="EMBL" id="WBO64387.1"/>
    </source>
</evidence>
<evidence type="ECO:0000256" key="1">
    <source>
        <dbReference type="SAM" id="SignalP"/>
    </source>
</evidence>
<organism evidence="2 3">
    <name type="scientific">Streptomyces camelliae</name>
    <dbReference type="NCBI Taxonomy" id="3004093"/>
    <lineage>
        <taxon>Bacteria</taxon>
        <taxon>Bacillati</taxon>
        <taxon>Actinomycetota</taxon>
        <taxon>Actinomycetes</taxon>
        <taxon>Kitasatosporales</taxon>
        <taxon>Streptomycetaceae</taxon>
        <taxon>Streptomyces</taxon>
    </lineage>
</organism>
<dbReference type="InterPro" id="IPR001343">
    <property type="entry name" value="Hemolysn_Ca-bd"/>
</dbReference>
<accession>A0ABY7P1W1</accession>
<feature type="signal peptide" evidence="1">
    <location>
        <begin position="1"/>
        <end position="26"/>
    </location>
</feature>
<dbReference type="SUPFAM" id="SSF51120">
    <property type="entry name" value="beta-Roll"/>
    <property type="match status" value="1"/>
</dbReference>
<name>A0ABY7P1W1_9ACTN</name>